<evidence type="ECO:0000313" key="7">
    <source>
        <dbReference type="Proteomes" id="UP000585474"/>
    </source>
</evidence>
<evidence type="ECO:0008006" key="8">
    <source>
        <dbReference type="Google" id="ProtNLM"/>
    </source>
</evidence>
<comment type="caution">
    <text evidence="6">The sequence shown here is derived from an EMBL/GenBank/DDBJ whole genome shotgun (WGS) entry which is preliminary data.</text>
</comment>
<keyword evidence="3 5" id="KW-1133">Transmembrane helix</keyword>
<dbReference type="EMBL" id="BJWL01000006">
    <property type="protein sequence ID" value="GFY88317.1"/>
    <property type="molecule type" value="Genomic_DNA"/>
</dbReference>
<evidence type="ECO:0000313" key="6">
    <source>
        <dbReference type="EMBL" id="GFY88317.1"/>
    </source>
</evidence>
<name>A0A7J0ERY0_9ERIC</name>
<feature type="transmembrane region" description="Helical" evidence="5">
    <location>
        <begin position="12"/>
        <end position="31"/>
    </location>
</feature>
<evidence type="ECO:0000256" key="1">
    <source>
        <dbReference type="ARBA" id="ARBA00004141"/>
    </source>
</evidence>
<dbReference type="InterPro" id="IPR037185">
    <property type="entry name" value="EmrE-like"/>
</dbReference>
<reference evidence="6 7" key="1">
    <citation type="submission" date="2019-07" db="EMBL/GenBank/DDBJ databases">
        <title>De Novo Assembly of kiwifruit Actinidia rufa.</title>
        <authorList>
            <person name="Sugita-Konishi S."/>
            <person name="Sato K."/>
            <person name="Mori E."/>
            <person name="Abe Y."/>
            <person name="Kisaki G."/>
            <person name="Hamano K."/>
            <person name="Suezawa K."/>
            <person name="Otani M."/>
            <person name="Fukuda T."/>
            <person name="Manabe T."/>
            <person name="Gomi K."/>
            <person name="Tabuchi M."/>
            <person name="Akimitsu K."/>
            <person name="Kataoka I."/>
        </authorList>
    </citation>
    <scope>NUCLEOTIDE SEQUENCE [LARGE SCALE GENOMIC DNA]</scope>
    <source>
        <strain evidence="7">cv. Fuchu</strain>
    </source>
</reference>
<dbReference type="PANTHER" id="PTHR31218">
    <property type="entry name" value="WAT1-RELATED PROTEIN"/>
    <property type="match status" value="1"/>
</dbReference>
<dbReference type="AlphaFoldDB" id="A0A7J0ERY0"/>
<comment type="subcellular location">
    <subcellularLocation>
        <location evidence="1">Membrane</location>
        <topology evidence="1">Multi-pass membrane protein</topology>
    </subcellularLocation>
</comment>
<gene>
    <name evidence="6" type="ORF">Acr_06g0002570</name>
</gene>
<evidence type="ECO:0000256" key="3">
    <source>
        <dbReference type="ARBA" id="ARBA00022989"/>
    </source>
</evidence>
<feature type="transmembrane region" description="Helical" evidence="5">
    <location>
        <begin position="57"/>
        <end position="82"/>
    </location>
</feature>
<protein>
    <recommendedName>
        <fullName evidence="8">Nodulin MtN21 /EamA-like transporter family protein</fullName>
    </recommendedName>
</protein>
<evidence type="ECO:0000256" key="2">
    <source>
        <dbReference type="ARBA" id="ARBA00022692"/>
    </source>
</evidence>
<dbReference type="OrthoDB" id="1728340at2759"/>
<evidence type="ECO:0000256" key="4">
    <source>
        <dbReference type="ARBA" id="ARBA00023136"/>
    </source>
</evidence>
<keyword evidence="7" id="KW-1185">Reference proteome</keyword>
<dbReference type="Proteomes" id="UP000585474">
    <property type="component" value="Unassembled WGS sequence"/>
</dbReference>
<feature type="transmembrane region" description="Helical" evidence="5">
    <location>
        <begin position="153"/>
        <end position="174"/>
    </location>
</feature>
<dbReference type="SUPFAM" id="SSF103481">
    <property type="entry name" value="Multidrug resistance efflux transporter EmrE"/>
    <property type="match status" value="1"/>
</dbReference>
<dbReference type="GO" id="GO:0016020">
    <property type="term" value="C:membrane"/>
    <property type="evidence" value="ECO:0007669"/>
    <property type="project" value="InterPro"/>
</dbReference>
<evidence type="ECO:0000256" key="5">
    <source>
        <dbReference type="SAM" id="Phobius"/>
    </source>
</evidence>
<feature type="transmembrane region" description="Helical" evidence="5">
    <location>
        <begin position="180"/>
        <end position="198"/>
    </location>
</feature>
<proteinExistence type="predicted"/>
<accession>A0A7J0ERY0</accession>
<sequence>MEEVDFKSSATLAKSIGTLVSIIGAVIAALYKGPSILMTIPPQSNFPNQLLMQQTNFVLGGLILLIDCLASSASVIAQALILKQFKAELIVVFFYSLFVAIICAIFSLVVERDFGAWSLQPPVRLLAILYSGIVGCAIQLSIAMWCLRKKGPLFCAVFQPLGIVIGAAVDIIFFGDILCMGMLVGSIVIVIGFYSVMWGKAKEKEVIKDNGVSSLESTSEEAPLLQNIKETQV</sequence>
<dbReference type="InterPro" id="IPR030184">
    <property type="entry name" value="WAT1-related"/>
</dbReference>
<feature type="transmembrane region" description="Helical" evidence="5">
    <location>
        <begin position="122"/>
        <end position="146"/>
    </location>
</feature>
<organism evidence="6 7">
    <name type="scientific">Actinidia rufa</name>
    <dbReference type="NCBI Taxonomy" id="165716"/>
    <lineage>
        <taxon>Eukaryota</taxon>
        <taxon>Viridiplantae</taxon>
        <taxon>Streptophyta</taxon>
        <taxon>Embryophyta</taxon>
        <taxon>Tracheophyta</taxon>
        <taxon>Spermatophyta</taxon>
        <taxon>Magnoliopsida</taxon>
        <taxon>eudicotyledons</taxon>
        <taxon>Gunneridae</taxon>
        <taxon>Pentapetalae</taxon>
        <taxon>asterids</taxon>
        <taxon>Ericales</taxon>
        <taxon>Actinidiaceae</taxon>
        <taxon>Actinidia</taxon>
    </lineage>
</organism>
<keyword evidence="4 5" id="KW-0472">Membrane</keyword>
<keyword evidence="2 5" id="KW-0812">Transmembrane</keyword>
<feature type="transmembrane region" description="Helical" evidence="5">
    <location>
        <begin position="89"/>
        <end position="110"/>
    </location>
</feature>
<dbReference type="GO" id="GO:0022857">
    <property type="term" value="F:transmembrane transporter activity"/>
    <property type="evidence" value="ECO:0007669"/>
    <property type="project" value="InterPro"/>
</dbReference>